<gene>
    <name evidence="3" type="ORF">WH47_12071</name>
</gene>
<dbReference type="Proteomes" id="UP000053825">
    <property type="component" value="Unassembled WGS sequence"/>
</dbReference>
<dbReference type="InterPro" id="IPR007529">
    <property type="entry name" value="Znf_HIT"/>
</dbReference>
<dbReference type="EMBL" id="KQ414668">
    <property type="protein sequence ID" value="KOC64607.1"/>
    <property type="molecule type" value="Genomic_DNA"/>
</dbReference>
<dbReference type="STRING" id="597456.A0A0L7R190"/>
<accession>A0A0L7R190</accession>
<proteinExistence type="predicted"/>
<dbReference type="PROSITE" id="PS51083">
    <property type="entry name" value="ZF_HIT"/>
    <property type="match status" value="1"/>
</dbReference>
<protein>
    <submittedName>
        <fullName evidence="3">Zinc finger HIT domain-containing protein 3</fullName>
    </submittedName>
</protein>
<reference evidence="3 4" key="1">
    <citation type="submission" date="2015-07" db="EMBL/GenBank/DDBJ databases">
        <title>The genome of Habropoda laboriosa.</title>
        <authorList>
            <person name="Pan H."/>
            <person name="Kapheim K."/>
        </authorList>
    </citation>
    <scope>NUCLEOTIDE SEQUENCE [LARGE SCALE GENOMIC DNA]</scope>
    <source>
        <strain evidence="3">0110345459</strain>
    </source>
</reference>
<feature type="domain" description="HIT-type" evidence="2">
    <location>
        <begin position="5"/>
        <end position="37"/>
    </location>
</feature>
<keyword evidence="1" id="KW-0863">Zinc-finger</keyword>
<dbReference type="Pfam" id="PF21373">
    <property type="entry name" value="ZNHIT3_C"/>
    <property type="match status" value="1"/>
</dbReference>
<dbReference type="OrthoDB" id="18412at2759"/>
<dbReference type="Gene3D" id="3.30.60.190">
    <property type="match status" value="1"/>
</dbReference>
<dbReference type="CDD" id="cd23024">
    <property type="entry name" value="zf-HIT_ZNHIT2-3"/>
    <property type="match status" value="1"/>
</dbReference>
<organism evidence="3 4">
    <name type="scientific">Habropoda laboriosa</name>
    <dbReference type="NCBI Taxonomy" id="597456"/>
    <lineage>
        <taxon>Eukaryota</taxon>
        <taxon>Metazoa</taxon>
        <taxon>Ecdysozoa</taxon>
        <taxon>Arthropoda</taxon>
        <taxon>Hexapoda</taxon>
        <taxon>Insecta</taxon>
        <taxon>Pterygota</taxon>
        <taxon>Neoptera</taxon>
        <taxon>Endopterygota</taxon>
        <taxon>Hymenoptera</taxon>
        <taxon>Apocrita</taxon>
        <taxon>Aculeata</taxon>
        <taxon>Apoidea</taxon>
        <taxon>Anthophila</taxon>
        <taxon>Apidae</taxon>
        <taxon>Habropoda</taxon>
    </lineage>
</organism>
<evidence type="ECO:0000256" key="1">
    <source>
        <dbReference type="PROSITE-ProRule" id="PRU00453"/>
    </source>
</evidence>
<dbReference type="SUPFAM" id="SSF144232">
    <property type="entry name" value="HIT/MYND zinc finger-like"/>
    <property type="match status" value="1"/>
</dbReference>
<evidence type="ECO:0000313" key="4">
    <source>
        <dbReference type="Proteomes" id="UP000053825"/>
    </source>
</evidence>
<keyword evidence="1" id="KW-0479">Metal-binding</keyword>
<name>A0A0L7R190_9HYME</name>
<keyword evidence="1" id="KW-0862">Zinc</keyword>
<dbReference type="Pfam" id="PF04438">
    <property type="entry name" value="zf-HIT"/>
    <property type="match status" value="1"/>
</dbReference>
<keyword evidence="4" id="KW-1185">Reference proteome</keyword>
<sequence>MTQICCMCGKAESSYKCPACKETYCSVGCCKEHKASCQPPQLQQNEVPENKKGNVRYEFPTEDTVSTEKLEQLRHNEELKNCLKNPHVQNIMSAILTDNNPTQAIALAMTEPIFVEVADICLKIIEPEVNDALC</sequence>
<dbReference type="AlphaFoldDB" id="A0A0L7R190"/>
<evidence type="ECO:0000259" key="2">
    <source>
        <dbReference type="PROSITE" id="PS51083"/>
    </source>
</evidence>
<dbReference type="GO" id="GO:0008270">
    <property type="term" value="F:zinc ion binding"/>
    <property type="evidence" value="ECO:0007669"/>
    <property type="project" value="UniProtKB-UniRule"/>
</dbReference>
<evidence type="ECO:0000313" key="3">
    <source>
        <dbReference type="EMBL" id="KOC64607.1"/>
    </source>
</evidence>
<dbReference type="InterPro" id="IPR048371">
    <property type="entry name" value="ZNHIT3_C"/>
</dbReference>